<dbReference type="Pfam" id="PF10082">
    <property type="entry name" value="BBP2_2"/>
    <property type="match status" value="1"/>
</dbReference>
<dbReference type="RefSeq" id="WP_408155503.1">
    <property type="nucleotide sequence ID" value="NZ_JAQQFM010000002.1"/>
</dbReference>
<evidence type="ECO:0000313" key="3">
    <source>
        <dbReference type="Proteomes" id="UP001629246"/>
    </source>
</evidence>
<gene>
    <name evidence="2" type="ORF">PQR62_05250</name>
</gene>
<dbReference type="InterPro" id="IPR018759">
    <property type="entry name" value="BBP2_2"/>
</dbReference>
<name>A0ABW9A5D2_9BURK</name>
<protein>
    <submittedName>
        <fullName evidence="2">EPS biosynthesis protein</fullName>
    </submittedName>
</protein>
<feature type="chain" id="PRO_5046167232" evidence="1">
    <location>
        <begin position="32"/>
        <end position="411"/>
    </location>
</feature>
<accession>A0ABW9A5D2</accession>
<evidence type="ECO:0000313" key="2">
    <source>
        <dbReference type="EMBL" id="MFL9923656.1"/>
    </source>
</evidence>
<keyword evidence="1" id="KW-0732">Signal</keyword>
<dbReference type="NCBIfam" id="TIGR03014">
    <property type="entry name" value="EpsL"/>
    <property type="match status" value="1"/>
</dbReference>
<keyword evidence="3" id="KW-1185">Reference proteome</keyword>
<evidence type="ECO:0000256" key="1">
    <source>
        <dbReference type="SAM" id="SignalP"/>
    </source>
</evidence>
<comment type="caution">
    <text evidence="2">The sequence shown here is derived from an EMBL/GenBank/DDBJ whole genome shotgun (WGS) entry which is preliminary data.</text>
</comment>
<organism evidence="2 3">
    <name type="scientific">Herbaspirillum lusitanum</name>
    <dbReference type="NCBI Taxonomy" id="213312"/>
    <lineage>
        <taxon>Bacteria</taxon>
        <taxon>Pseudomonadati</taxon>
        <taxon>Pseudomonadota</taxon>
        <taxon>Betaproteobacteria</taxon>
        <taxon>Burkholderiales</taxon>
        <taxon>Oxalobacteraceae</taxon>
        <taxon>Herbaspirillum</taxon>
    </lineage>
</organism>
<sequence length="411" mass="45542">MAFRFQSGFSHRFGAPLFTALALSSLQPAFAADDDQVVVPYAQYSILYDDNLLRLQNAAAAQASLGTEKMSDTVHTTVGGLRINKELGRQRIRLDASLNKNAFDYFKQFDNSGRDLKANWSWVVGDYFSGDAGYAYSQALTPFQNLRVLQKNLRTLETKYLSAAWRLHPDWTVRAQGSRFGLGYDLPSQQSNTFTQDTAEVGVDYTARSGSTVGLVARHTKANYPFDTVISGTQINNSFKQDELKAKVLWLYSGKTRLQFLGGYATRERQSSGAADYSGFNARLIADWAATGKTLFTVNLWREIGGLSDVDANYALTNGLSLAGTLKASDKLRFDGLIDYEKRNYNGATVITGVTPSSRQDKYEKASFSVTYSPLKPLSLVASIFRETLQSNIDNFGYTSNGVAVTSRYEF</sequence>
<proteinExistence type="predicted"/>
<reference evidence="2 3" key="1">
    <citation type="journal article" date="2024" name="Chem. Sci.">
        <title>Discovery of megapolipeptins by genome mining of a Burkholderiales bacteria collection.</title>
        <authorList>
            <person name="Paulo B.S."/>
            <person name="Recchia M.J.J."/>
            <person name="Lee S."/>
            <person name="Fergusson C.H."/>
            <person name="Romanowski S.B."/>
            <person name="Hernandez A."/>
            <person name="Krull N."/>
            <person name="Liu D.Y."/>
            <person name="Cavanagh H."/>
            <person name="Bos A."/>
            <person name="Gray C.A."/>
            <person name="Murphy B.T."/>
            <person name="Linington R.G."/>
            <person name="Eustaquio A.S."/>
        </authorList>
    </citation>
    <scope>NUCLEOTIDE SEQUENCE [LARGE SCALE GENOMIC DNA]</scope>
    <source>
        <strain evidence="2 3">RL21-008-BIB-A</strain>
    </source>
</reference>
<feature type="signal peptide" evidence="1">
    <location>
        <begin position="1"/>
        <end position="31"/>
    </location>
</feature>
<dbReference type="InterPro" id="IPR017465">
    <property type="entry name" value="EpsL_proteobac"/>
</dbReference>
<dbReference type="Proteomes" id="UP001629246">
    <property type="component" value="Unassembled WGS sequence"/>
</dbReference>
<dbReference type="EMBL" id="JAQQFM010000002">
    <property type="protein sequence ID" value="MFL9923656.1"/>
    <property type="molecule type" value="Genomic_DNA"/>
</dbReference>